<organism evidence="1 2">
    <name type="scientific">Eiseniibacteriota bacterium</name>
    <dbReference type="NCBI Taxonomy" id="2212470"/>
    <lineage>
        <taxon>Bacteria</taxon>
        <taxon>Candidatus Eiseniibacteriota</taxon>
    </lineage>
</organism>
<evidence type="ECO:0000313" key="1">
    <source>
        <dbReference type="EMBL" id="NNF08258.1"/>
    </source>
</evidence>
<feature type="non-terminal residue" evidence="1">
    <location>
        <position position="74"/>
    </location>
</feature>
<comment type="caution">
    <text evidence="1">The sequence shown here is derived from an EMBL/GenBank/DDBJ whole genome shotgun (WGS) entry which is preliminary data.</text>
</comment>
<reference evidence="1 2" key="1">
    <citation type="submission" date="2020-03" db="EMBL/GenBank/DDBJ databases">
        <title>Metabolic flexibility allows generalist bacteria to become dominant in a frequently disturbed ecosystem.</title>
        <authorList>
            <person name="Chen Y.-J."/>
            <person name="Leung P.M."/>
            <person name="Bay S.K."/>
            <person name="Hugenholtz P."/>
            <person name="Kessler A.J."/>
            <person name="Shelley G."/>
            <person name="Waite D.W."/>
            <person name="Cook P.L."/>
            <person name="Greening C."/>
        </authorList>
    </citation>
    <scope>NUCLEOTIDE SEQUENCE [LARGE SCALE GENOMIC DNA]</scope>
    <source>
        <strain evidence="1">SS_bin_28</strain>
    </source>
</reference>
<dbReference type="EMBL" id="JABDJR010000639">
    <property type="protein sequence ID" value="NNF08258.1"/>
    <property type="molecule type" value="Genomic_DNA"/>
</dbReference>
<gene>
    <name evidence="1" type="ORF">HKN21_15965</name>
</gene>
<dbReference type="Proteomes" id="UP000547674">
    <property type="component" value="Unassembled WGS sequence"/>
</dbReference>
<dbReference type="Pfam" id="PF07549">
    <property type="entry name" value="Sec_GG"/>
    <property type="match status" value="1"/>
</dbReference>
<name>A0A7Y2H3Z1_UNCEI</name>
<dbReference type="AlphaFoldDB" id="A0A7Y2H3Z1"/>
<sequence length="74" mass="7751">MFEVFVGSKIDFMSKRKMAYVISAILVLASLGSLIAQGGPKESIDFTGGTLLDVRFNQVVDVADVRAAASAGGI</sequence>
<proteinExistence type="predicted"/>
<accession>A0A7Y2H3Z1</accession>
<protein>
    <submittedName>
        <fullName evidence="1">Protein translocase subunit SecF</fullName>
    </submittedName>
</protein>
<dbReference type="InterPro" id="IPR022646">
    <property type="entry name" value="SecD/SecF_CS"/>
</dbReference>
<evidence type="ECO:0000313" key="2">
    <source>
        <dbReference type="Proteomes" id="UP000547674"/>
    </source>
</evidence>